<dbReference type="GO" id="GO:0017057">
    <property type="term" value="F:6-phosphogluconolactonase activity"/>
    <property type="evidence" value="ECO:0007669"/>
    <property type="project" value="TreeGrafter"/>
</dbReference>
<dbReference type="OMA" id="NSQQMLG"/>
<evidence type="ECO:0000313" key="2">
    <source>
        <dbReference type="EMBL" id="EHK42366.1"/>
    </source>
</evidence>
<dbReference type="SUPFAM" id="SSF50974">
    <property type="entry name" value="Nitrous oxide reductase, N-terminal domain"/>
    <property type="match status" value="1"/>
</dbReference>
<dbReference type="KEGG" id="tatv:25786021"/>
<organism evidence="2 3">
    <name type="scientific">Hypocrea atroviridis (strain ATCC 20476 / IMI 206040)</name>
    <name type="common">Trichoderma atroviride</name>
    <dbReference type="NCBI Taxonomy" id="452589"/>
    <lineage>
        <taxon>Eukaryota</taxon>
        <taxon>Fungi</taxon>
        <taxon>Dikarya</taxon>
        <taxon>Ascomycota</taxon>
        <taxon>Pezizomycotina</taxon>
        <taxon>Sordariomycetes</taxon>
        <taxon>Hypocreomycetidae</taxon>
        <taxon>Hypocreales</taxon>
        <taxon>Hypocreaceae</taxon>
        <taxon>Trichoderma</taxon>
    </lineage>
</organism>
<name>G9P0J5_HYPAI</name>
<dbReference type="STRING" id="452589.G9P0J5"/>
<dbReference type="PANTHER" id="PTHR30344">
    <property type="entry name" value="6-PHOSPHOGLUCONOLACTONASE-RELATED"/>
    <property type="match status" value="1"/>
</dbReference>
<accession>G9P0J5</accession>
<evidence type="ECO:0000313" key="3">
    <source>
        <dbReference type="Proteomes" id="UP000005426"/>
    </source>
</evidence>
<dbReference type="InterPro" id="IPR050282">
    <property type="entry name" value="Cycloisomerase_2"/>
</dbReference>
<comment type="similarity">
    <text evidence="1">Belongs to the cycloisomerase 2 family.</text>
</comment>
<dbReference type="Proteomes" id="UP000005426">
    <property type="component" value="Unassembled WGS sequence"/>
</dbReference>
<dbReference type="InterPro" id="IPR019405">
    <property type="entry name" value="Lactonase_7-beta_prop"/>
</dbReference>
<gene>
    <name evidence="2" type="ORF">TRIATDRAFT_86734</name>
</gene>
<proteinExistence type="inferred from homology"/>
<keyword evidence="3" id="KW-1185">Reference proteome</keyword>
<dbReference type="Pfam" id="PF10282">
    <property type="entry name" value="Lactonase"/>
    <property type="match status" value="1"/>
</dbReference>
<dbReference type="InterPro" id="IPR011045">
    <property type="entry name" value="N2O_reductase_N"/>
</dbReference>
<reference evidence="2 3" key="1">
    <citation type="journal article" date="2011" name="Genome Biol.">
        <title>Comparative genome sequence analysis underscores mycoparasitism as the ancestral life style of Trichoderma.</title>
        <authorList>
            <person name="Kubicek C.P."/>
            <person name="Herrera-Estrella A."/>
            <person name="Seidl-Seiboth V."/>
            <person name="Martinez D.A."/>
            <person name="Druzhinina I.S."/>
            <person name="Thon M."/>
            <person name="Zeilinger S."/>
            <person name="Casas-Flores S."/>
            <person name="Horwitz B.A."/>
            <person name="Mukherjee P.K."/>
            <person name="Mukherjee M."/>
            <person name="Kredics L."/>
            <person name="Alcaraz L.D."/>
            <person name="Aerts A."/>
            <person name="Antal Z."/>
            <person name="Atanasova L."/>
            <person name="Cervantes-Badillo M.G."/>
            <person name="Challacombe J."/>
            <person name="Chertkov O."/>
            <person name="McCluskey K."/>
            <person name="Coulpier F."/>
            <person name="Deshpande N."/>
            <person name="von Doehren H."/>
            <person name="Ebbole D.J."/>
            <person name="Esquivel-Naranjo E.U."/>
            <person name="Fekete E."/>
            <person name="Flipphi M."/>
            <person name="Glaser F."/>
            <person name="Gomez-Rodriguez E.Y."/>
            <person name="Gruber S."/>
            <person name="Han C."/>
            <person name="Henrissat B."/>
            <person name="Hermosa R."/>
            <person name="Hernandez-Onate M."/>
            <person name="Karaffa L."/>
            <person name="Kosti I."/>
            <person name="Le Crom S."/>
            <person name="Lindquist E."/>
            <person name="Lucas S."/>
            <person name="Luebeck M."/>
            <person name="Luebeck P.S."/>
            <person name="Margeot A."/>
            <person name="Metz B."/>
            <person name="Misra M."/>
            <person name="Nevalainen H."/>
            <person name="Omann M."/>
            <person name="Packer N."/>
            <person name="Perrone G."/>
            <person name="Uresti-Rivera E.E."/>
            <person name="Salamov A."/>
            <person name="Schmoll M."/>
            <person name="Seiboth B."/>
            <person name="Shapiro H."/>
            <person name="Sukno S."/>
            <person name="Tamayo-Ramos J.A."/>
            <person name="Tisch D."/>
            <person name="Wiest A."/>
            <person name="Wilkinson H.H."/>
            <person name="Zhang M."/>
            <person name="Coutinho P.M."/>
            <person name="Kenerley C.M."/>
            <person name="Monte E."/>
            <person name="Baker S.E."/>
            <person name="Grigoriev I.V."/>
        </authorList>
    </citation>
    <scope>NUCLEOTIDE SEQUENCE [LARGE SCALE GENOMIC DNA]</scope>
    <source>
        <strain evidence="3">ATCC 20476 / IMI 206040</strain>
    </source>
</reference>
<protein>
    <submittedName>
        <fullName evidence="2">Uncharacterized protein</fullName>
    </submittedName>
</protein>
<sequence length="473" mass="52019">MCNAKAVFYHCMEYAQTHIDQANALGRALLAATVFGLLSPFQQQLSKRELNGWKLLMSTYSLGEYLNYTWIGSVLSSTVNDRELPMLRIAHQERGILTFSFDPSKSSSRSLELLSTAQAGNRPGWLHSRDNLVYSVSRTNYPNNSSSSGGVFSFDKHVEDPAALSLITSQPSNGLGGVFCDITRDGRTLSVANIDGSSVAIYPLPSPGRISAPTFVFNYNLTHPGPGTNDSQIQSNPHATAFDPTGEYMIVPDRGADHLYIYHVDGPERVTQINNITLESGTGPRHVTFREFNSTRTFMYLVSELDNTIRVFTLDGVNNDGRGPRSHSSLKIALIQMVSTLGPGSSRSEPNNVNLAAEMALTNDGKFFYVSNRNTVSYNSDTLAIYSVHPGKSQHLVYIGNTPTYGKIPRHFSLSPDNRFIAVANQVSNNLMVLERDQRSGFVKSTVGNVTLGEFDLTQNLGPMAVVWERNLS</sequence>
<dbReference type="Gene3D" id="2.130.10.10">
    <property type="entry name" value="YVTN repeat-like/Quinoprotein amine dehydrogenase"/>
    <property type="match status" value="1"/>
</dbReference>
<dbReference type="eggNOG" id="ENOG502S3WY">
    <property type="taxonomic scope" value="Eukaryota"/>
</dbReference>
<dbReference type="OrthoDB" id="9972196at2759"/>
<dbReference type="InterPro" id="IPR015943">
    <property type="entry name" value="WD40/YVTN_repeat-like_dom_sf"/>
</dbReference>
<comment type="caution">
    <text evidence="2">The sequence shown here is derived from an EMBL/GenBank/DDBJ whole genome shotgun (WGS) entry which is preliminary data.</text>
</comment>
<evidence type="ECO:0000256" key="1">
    <source>
        <dbReference type="ARBA" id="ARBA00005564"/>
    </source>
</evidence>
<dbReference type="PANTHER" id="PTHR30344:SF1">
    <property type="entry name" value="6-PHOSPHOGLUCONOLACTONASE"/>
    <property type="match status" value="1"/>
</dbReference>
<dbReference type="HOGENOM" id="CLU_038716_0_1_1"/>
<dbReference type="AlphaFoldDB" id="G9P0J5"/>
<dbReference type="EMBL" id="ABDG02000026">
    <property type="protein sequence ID" value="EHK42366.1"/>
    <property type="molecule type" value="Genomic_DNA"/>
</dbReference>
<dbReference type="GeneID" id="25786021"/>